<dbReference type="Proteomes" id="UP000244201">
    <property type="component" value="Chromosome"/>
</dbReference>
<proteinExistence type="predicted"/>
<protein>
    <recommendedName>
        <fullName evidence="3">Cupin domain-containing protein</fullName>
    </recommendedName>
</protein>
<organism evidence="1 2">
    <name type="scientific">Streptomyces lunaelactis</name>
    <dbReference type="NCBI Taxonomy" id="1535768"/>
    <lineage>
        <taxon>Bacteria</taxon>
        <taxon>Bacillati</taxon>
        <taxon>Actinomycetota</taxon>
        <taxon>Actinomycetes</taxon>
        <taxon>Kitasatosporales</taxon>
        <taxon>Streptomycetaceae</taxon>
        <taxon>Streptomyces</taxon>
    </lineage>
</organism>
<dbReference type="InterPro" id="IPR011051">
    <property type="entry name" value="RmlC_Cupin_sf"/>
</dbReference>
<dbReference type="RefSeq" id="WP_108149393.1">
    <property type="nucleotide sequence ID" value="NZ_CP026304.1"/>
</dbReference>
<accession>A0A2R4T3K1</accession>
<evidence type="ECO:0000313" key="2">
    <source>
        <dbReference type="Proteomes" id="UP000244201"/>
    </source>
</evidence>
<gene>
    <name evidence="1" type="ORF">SLUN_17560</name>
</gene>
<dbReference type="EMBL" id="CP026304">
    <property type="protein sequence ID" value="AVZ73715.1"/>
    <property type="molecule type" value="Genomic_DNA"/>
</dbReference>
<dbReference type="AlphaFoldDB" id="A0A2R4T3K1"/>
<dbReference type="InterPro" id="IPR014710">
    <property type="entry name" value="RmlC-like_jellyroll"/>
</dbReference>
<dbReference type="SUPFAM" id="SSF51182">
    <property type="entry name" value="RmlC-like cupins"/>
    <property type="match status" value="1"/>
</dbReference>
<dbReference type="KEGG" id="slk:SLUN_17560"/>
<keyword evidence="2" id="KW-1185">Reference proteome</keyword>
<sequence length="121" mass="13232">MTATTRDETPVALEGDGVELRVKEVGGDMTVAFARLPKGTDMSPAVKGLPGDMCQCPHWGYLFSGRLKMRTASGDEIYEAGQAFYWPAGHVPEALEDCEYVDFSPTKEFSEVIDHVKAQMG</sequence>
<reference evidence="1 2" key="1">
    <citation type="submission" date="2018-01" db="EMBL/GenBank/DDBJ databases">
        <title>Complete genome sequence of Streptomyces lunaelactis MM109T, a Ferroverdin A producer isolated from cave moonmilk deposits.</title>
        <authorList>
            <person name="Naome A."/>
            <person name="Martinet L."/>
            <person name="Maciejewska M."/>
            <person name="Anderssen S."/>
            <person name="Adam D."/>
            <person name="Tenconi E."/>
            <person name="Deflandre B."/>
            <person name="Arguelles-Arias A."/>
            <person name="Calusinska M."/>
            <person name="Copieters W."/>
            <person name="Karim L."/>
            <person name="Hanikenne M."/>
            <person name="Baurain D."/>
            <person name="van Wezel G."/>
            <person name="Smargiasso N."/>
            <person name="de Pauw E."/>
            <person name="Delfosse P."/>
            <person name="Rigali S."/>
        </authorList>
    </citation>
    <scope>NUCLEOTIDE SEQUENCE [LARGE SCALE GENOMIC DNA]</scope>
    <source>
        <strain evidence="1 2">MM109</strain>
    </source>
</reference>
<dbReference type="Gene3D" id="2.60.120.10">
    <property type="entry name" value="Jelly Rolls"/>
    <property type="match status" value="1"/>
</dbReference>
<name>A0A2R4T3K1_9ACTN</name>
<evidence type="ECO:0000313" key="1">
    <source>
        <dbReference type="EMBL" id="AVZ73715.1"/>
    </source>
</evidence>
<dbReference type="OrthoDB" id="1119958at2"/>
<dbReference type="GeneID" id="55657070"/>
<evidence type="ECO:0008006" key="3">
    <source>
        <dbReference type="Google" id="ProtNLM"/>
    </source>
</evidence>